<dbReference type="InterPro" id="IPR007867">
    <property type="entry name" value="GMC_OxRtase_C"/>
</dbReference>
<dbReference type="EMBL" id="KK784932">
    <property type="protein sequence ID" value="KDO60414.1"/>
    <property type="molecule type" value="Genomic_DNA"/>
</dbReference>
<dbReference type="PaxDb" id="2711-XP_006479488.1"/>
<evidence type="ECO:0000313" key="19">
    <source>
        <dbReference type="Proteomes" id="UP000027120"/>
    </source>
</evidence>
<dbReference type="Gene3D" id="3.50.50.60">
    <property type="entry name" value="FAD/NAD(P)-binding domain"/>
    <property type="match status" value="2"/>
</dbReference>
<evidence type="ECO:0000256" key="6">
    <source>
        <dbReference type="ARBA" id="ARBA00022630"/>
    </source>
</evidence>
<reference evidence="18 19" key="1">
    <citation type="submission" date="2014-04" db="EMBL/GenBank/DDBJ databases">
        <authorList>
            <consortium name="International Citrus Genome Consortium"/>
            <person name="Gmitter F."/>
            <person name="Chen C."/>
            <person name="Farmerie W."/>
            <person name="Harkins T."/>
            <person name="Desany B."/>
            <person name="Mohiuddin M."/>
            <person name="Kodira C."/>
            <person name="Borodovsky M."/>
            <person name="Lomsadze A."/>
            <person name="Burns P."/>
            <person name="Jenkins J."/>
            <person name="Prochnik S."/>
            <person name="Shu S."/>
            <person name="Chapman J."/>
            <person name="Pitluck S."/>
            <person name="Schmutz J."/>
            <person name="Rokhsar D."/>
        </authorList>
    </citation>
    <scope>NUCLEOTIDE SEQUENCE</scope>
</reference>
<feature type="active site" description="Proton acceptor" evidence="13">
    <location>
        <position position="676"/>
    </location>
</feature>
<dbReference type="Pfam" id="PF00890">
    <property type="entry name" value="FAD_binding_2"/>
    <property type="match status" value="1"/>
</dbReference>
<dbReference type="SMR" id="A0A067EZ37"/>
<dbReference type="eggNOG" id="ENOG502QSD8">
    <property type="taxonomic scope" value="Eukaryota"/>
</dbReference>
<accession>A0A067EZ37</accession>
<dbReference type="PIRSF" id="PIRSF028937">
    <property type="entry name" value="Lg_Ch_AO"/>
    <property type="match status" value="1"/>
</dbReference>
<feature type="domain" description="Glucose-methanol-choline oxidoreductase C-terminal" evidence="17">
    <location>
        <begin position="597"/>
        <end position="724"/>
    </location>
</feature>
<evidence type="ECO:0000256" key="9">
    <source>
        <dbReference type="ARBA" id="ARBA00022989"/>
    </source>
</evidence>
<evidence type="ECO:0000313" key="18">
    <source>
        <dbReference type="EMBL" id="KDO60414.1"/>
    </source>
</evidence>
<comment type="function">
    <text evidence="2 12">Long-chain fatty alcohol oxidase involved in the omega-oxidation pathway of lipid degradation.</text>
</comment>
<dbReference type="Pfam" id="PF00732">
    <property type="entry name" value="GMC_oxred_N"/>
    <property type="match status" value="1"/>
</dbReference>
<evidence type="ECO:0000256" key="7">
    <source>
        <dbReference type="ARBA" id="ARBA00022692"/>
    </source>
</evidence>
<dbReference type="STRING" id="2711.A0A067EZ37"/>
<dbReference type="GO" id="GO:0046577">
    <property type="term" value="F:long-chain-alcohol oxidase activity"/>
    <property type="evidence" value="ECO:0007669"/>
    <property type="project" value="UniProtKB-EC"/>
</dbReference>
<dbReference type="InterPro" id="IPR012400">
    <property type="entry name" value="Long_Oxdase"/>
</dbReference>
<keyword evidence="19" id="KW-1185">Reference proteome</keyword>
<sequence>MKGRESHPLLRGGRRVSSYSHGFSSSEIESLAAICQTLVPPLPPETITKQHSHNQAIVSFYKASASQHPIPHEVAELMVKRGQPQAVFLARLILTLLSFRLGTLLLCGYLCFDWNWPFIHNFSEISLEKREKILKKWSRERYLLPLRIVFVMIKMFCLFDFFARTDEKSENPAWEAIGYHVDTREPSNKPRGERPLQKGIVETVHENENDHSLFQRLVDHGLQVTVDHEHNLFEIKCDVVVVGSGCGGGVAAAVLASSGQKVLVLEKGNYFVAEDYSSLEGPSMHELYESGGLLSTLDGKFMVFAGSAVGGGSAVNWSACIETPDSVLRDWFVEHKIPLFGSLDYRAAMDKVSKRIGVTEHCTEEGFQNQVLRKGCENLGFKVESVARNTPEEHYCGSCNYGCRTGDKKGTDVTWLVDAVDNGAVILAGFKAEKFILVDNKDSIRSKKCLGVTATALNKNVTRKLQIKAKATISACGSLLTPPLMISSGLENPNIGTNLHLHPVLLAWGYIPDHVSELKGKTFEGGIITSIHKVVSEDSKVQAIIESPAMGPASFAASFPWISGRELKDRMLRYGRIAQLFALVRDQGSGEVKVEGKIKYRLSKNDKENLKTGLRQALRILIAAGAEEVGTYRSDGHRIRCKGIKEEDLEEFIGSIEVVGGMASRGEHWSVYFSAHQMGSCRMGATEEDGAVDENGESWEAEGLFVCDGSVLPSAIGINPMITIESTSYCISKKIADSLKKDIRSTEN</sequence>
<dbReference type="PANTHER" id="PTHR46056">
    <property type="entry name" value="LONG-CHAIN-ALCOHOL OXIDASE"/>
    <property type="match status" value="1"/>
</dbReference>
<evidence type="ECO:0000256" key="11">
    <source>
        <dbReference type="ARBA" id="ARBA00023136"/>
    </source>
</evidence>
<feature type="domain" description="FAD-dependent oxidoreductase 2 FAD-binding" evidence="16">
    <location>
        <begin position="238"/>
        <end position="271"/>
    </location>
</feature>
<keyword evidence="8 14" id="KW-0274">FAD</keyword>
<dbReference type="AlphaFoldDB" id="A0A067EZ37"/>
<dbReference type="Pfam" id="PF05199">
    <property type="entry name" value="GMC_oxred_C"/>
    <property type="match status" value="1"/>
</dbReference>
<comment type="similarity">
    <text evidence="4 12">Belongs to the GMC oxidoreductase family.</text>
</comment>
<evidence type="ECO:0000256" key="14">
    <source>
        <dbReference type="PIRSR" id="PIRSR028937-2"/>
    </source>
</evidence>
<evidence type="ECO:0000256" key="1">
    <source>
        <dbReference type="ARBA" id="ARBA00000920"/>
    </source>
</evidence>
<keyword evidence="7" id="KW-0812">Transmembrane</keyword>
<feature type="domain" description="Glucose-methanol-choline oxidoreductase N-terminal" evidence="15">
    <location>
        <begin position="284"/>
        <end position="504"/>
    </location>
</feature>
<dbReference type="SUPFAM" id="SSF51905">
    <property type="entry name" value="FAD/NAD(P)-binding domain"/>
    <property type="match status" value="1"/>
</dbReference>
<protein>
    <recommendedName>
        <fullName evidence="5 12">Long-chain-alcohol oxidase</fullName>
        <ecNumber evidence="5 12">1.1.3.20</ecNumber>
    </recommendedName>
</protein>
<dbReference type="Proteomes" id="UP000027120">
    <property type="component" value="Unassembled WGS sequence"/>
</dbReference>
<organism evidence="18 19">
    <name type="scientific">Citrus sinensis</name>
    <name type="common">Sweet orange</name>
    <name type="synonym">Citrus aurantium var. sinensis</name>
    <dbReference type="NCBI Taxonomy" id="2711"/>
    <lineage>
        <taxon>Eukaryota</taxon>
        <taxon>Viridiplantae</taxon>
        <taxon>Streptophyta</taxon>
        <taxon>Embryophyta</taxon>
        <taxon>Tracheophyta</taxon>
        <taxon>Spermatophyta</taxon>
        <taxon>Magnoliopsida</taxon>
        <taxon>eudicotyledons</taxon>
        <taxon>Gunneridae</taxon>
        <taxon>Pentapetalae</taxon>
        <taxon>rosids</taxon>
        <taxon>malvids</taxon>
        <taxon>Sapindales</taxon>
        <taxon>Rutaceae</taxon>
        <taxon>Aurantioideae</taxon>
        <taxon>Citrus</taxon>
    </lineage>
</organism>
<evidence type="ECO:0000256" key="2">
    <source>
        <dbReference type="ARBA" id="ARBA00003842"/>
    </source>
</evidence>
<evidence type="ECO:0000259" key="17">
    <source>
        <dbReference type="Pfam" id="PF05199"/>
    </source>
</evidence>
<evidence type="ECO:0000256" key="12">
    <source>
        <dbReference type="PIRNR" id="PIRNR028937"/>
    </source>
</evidence>
<comment type="catalytic activity">
    <reaction evidence="1 12">
        <text>a long-chain primary fatty alcohol + O2 = a long-chain fatty aldehyde + H2O2</text>
        <dbReference type="Rhea" id="RHEA:22756"/>
        <dbReference type="ChEBI" id="CHEBI:15379"/>
        <dbReference type="ChEBI" id="CHEBI:16240"/>
        <dbReference type="ChEBI" id="CHEBI:17176"/>
        <dbReference type="ChEBI" id="CHEBI:77396"/>
        <dbReference type="EC" id="1.1.3.20"/>
    </reaction>
</comment>
<evidence type="ECO:0000256" key="3">
    <source>
        <dbReference type="ARBA" id="ARBA00004370"/>
    </source>
</evidence>
<evidence type="ECO:0000256" key="4">
    <source>
        <dbReference type="ARBA" id="ARBA00010790"/>
    </source>
</evidence>
<keyword evidence="11 12" id="KW-0472">Membrane</keyword>
<evidence type="ECO:0000256" key="8">
    <source>
        <dbReference type="ARBA" id="ARBA00022827"/>
    </source>
</evidence>
<dbReference type="InterPro" id="IPR000172">
    <property type="entry name" value="GMC_OxRdtase_N"/>
</dbReference>
<keyword evidence="10 12" id="KW-0560">Oxidoreductase</keyword>
<keyword evidence="9" id="KW-1133">Transmembrane helix</keyword>
<evidence type="ECO:0000256" key="13">
    <source>
        <dbReference type="PIRSR" id="PIRSR028937-1"/>
    </source>
</evidence>
<comment type="subcellular location">
    <subcellularLocation>
        <location evidence="3 12">Membrane</location>
    </subcellularLocation>
</comment>
<evidence type="ECO:0000256" key="5">
    <source>
        <dbReference type="ARBA" id="ARBA00013125"/>
    </source>
</evidence>
<gene>
    <name evidence="18" type="ORF">CISIN_1g004496mg</name>
</gene>
<evidence type="ECO:0000259" key="15">
    <source>
        <dbReference type="Pfam" id="PF00732"/>
    </source>
</evidence>
<proteinExistence type="inferred from homology"/>
<dbReference type="GO" id="GO:0050660">
    <property type="term" value="F:flavin adenine dinucleotide binding"/>
    <property type="evidence" value="ECO:0007669"/>
    <property type="project" value="InterPro"/>
</dbReference>
<dbReference type="EC" id="1.1.3.20" evidence="5 12"/>
<dbReference type="InterPro" id="IPR036188">
    <property type="entry name" value="FAD/NAD-bd_sf"/>
</dbReference>
<keyword evidence="6" id="KW-0285">Flavoprotein</keyword>
<name>A0A067EZ37_CITSI</name>
<dbReference type="PANTHER" id="PTHR46056:SF12">
    <property type="entry name" value="LONG-CHAIN-ALCOHOL OXIDASE"/>
    <property type="match status" value="1"/>
</dbReference>
<dbReference type="InterPro" id="IPR003953">
    <property type="entry name" value="FAD-dep_OxRdtase_2_FAD-bd"/>
</dbReference>
<evidence type="ECO:0000259" key="16">
    <source>
        <dbReference type="Pfam" id="PF00890"/>
    </source>
</evidence>
<evidence type="ECO:0000256" key="10">
    <source>
        <dbReference type="ARBA" id="ARBA00023002"/>
    </source>
</evidence>
<dbReference type="GO" id="GO:0016020">
    <property type="term" value="C:membrane"/>
    <property type="evidence" value="ECO:0007669"/>
    <property type="project" value="UniProtKB-SubCell"/>
</dbReference>
<feature type="binding site" evidence="14">
    <location>
        <begin position="237"/>
        <end position="252"/>
    </location>
    <ligand>
        <name>FAD</name>
        <dbReference type="ChEBI" id="CHEBI:57692"/>
    </ligand>
</feature>